<feature type="binding site" evidence="3">
    <location>
        <position position="378"/>
    </location>
    <ligand>
        <name>Mg(2+)</name>
        <dbReference type="ChEBI" id="CHEBI:18420"/>
        <label>1</label>
    </ligand>
</feature>
<dbReference type="AlphaFoldDB" id="A4CJ79"/>
<keyword evidence="5" id="KW-1185">Reference proteome</keyword>
<evidence type="ECO:0000256" key="1">
    <source>
        <dbReference type="ARBA" id="ARBA00010702"/>
    </source>
</evidence>
<keyword evidence="3" id="KW-0479">Metal-binding</keyword>
<accession>A4CJ79</accession>
<dbReference type="GO" id="GO:0046872">
    <property type="term" value="F:metal ion binding"/>
    <property type="evidence" value="ECO:0007669"/>
    <property type="project" value="UniProtKB-KW"/>
</dbReference>
<protein>
    <recommendedName>
        <fullName evidence="6">ADP-ribosylglycohydrolase</fullName>
    </recommendedName>
</protein>
<proteinExistence type="inferred from homology"/>
<dbReference type="GO" id="GO:0016787">
    <property type="term" value="F:hydrolase activity"/>
    <property type="evidence" value="ECO:0007669"/>
    <property type="project" value="UniProtKB-KW"/>
</dbReference>
<name>A4CJ79_ROBBH</name>
<evidence type="ECO:0000313" key="5">
    <source>
        <dbReference type="Proteomes" id="UP000009049"/>
    </source>
</evidence>
<keyword evidence="3" id="KW-0460">Magnesium</keyword>
<dbReference type="HOGENOM" id="CLU_060257_0_0_10"/>
<dbReference type="PANTHER" id="PTHR16222:SF24">
    <property type="entry name" value="ADP-RIBOSYLHYDROLASE ARH3"/>
    <property type="match status" value="1"/>
</dbReference>
<feature type="binding site" evidence="3">
    <location>
        <position position="108"/>
    </location>
    <ligand>
        <name>Mg(2+)</name>
        <dbReference type="ChEBI" id="CHEBI:18420"/>
        <label>1</label>
    </ligand>
</feature>
<dbReference type="Pfam" id="PF03747">
    <property type="entry name" value="ADP_ribosyl_GH"/>
    <property type="match status" value="1"/>
</dbReference>
<comment type="cofactor">
    <cofactor evidence="3">
        <name>Mg(2+)</name>
        <dbReference type="ChEBI" id="CHEBI:18420"/>
    </cofactor>
    <text evidence="3">Binds 2 magnesium ions per subunit.</text>
</comment>
<dbReference type="KEGG" id="rbi:RB2501_08795"/>
<sequence length="441" mass="48776">MALYTLTALLALAACKTEPSRETDIPSPIKSSYGSTIGLPDSLGYYDKVLGALAGSAIGDAMGASTEMWHREDIRKTYGYVQGITPAIRPQSPEGTWDHNLQAGATTDDTRWKALMAGYIGENRNELAPRAFARMLTDYYEAAVSDLGDESLLESTDAIDSTLERVDWIREWARVAQAYQAGPDSYNLARDRFYGGDLTCAGMLYTPALGLVAENPEAAYRLAYDHALFDLGYARDISALVAAMTRMAMNTSQTDSLLNTAVFIDPYRFEDSRLVGRISLTLALSARNYVKRARLLRPLPKDFSRDSLLRLVPTGYPEGPEGWRQQEFIYSNLERDQKAHAFHAGEIWQILIASLEFGQGDFMKTMQFIVNYGRDNDTVAAVAGMILGAQLGFEALPERERQLVLRFSRDQLGMDLEAMAREICGLDAGWRPATPKPGPSG</sequence>
<dbReference type="Gene3D" id="1.10.4080.10">
    <property type="entry name" value="ADP-ribosylation/Crystallin J1"/>
    <property type="match status" value="1"/>
</dbReference>
<evidence type="ECO:0000256" key="2">
    <source>
        <dbReference type="ARBA" id="ARBA00022801"/>
    </source>
</evidence>
<dbReference type="InterPro" id="IPR036705">
    <property type="entry name" value="Ribosyl_crysJ1_sf"/>
</dbReference>
<reference evidence="4 5" key="1">
    <citation type="journal article" date="2009" name="J. Bacteriol.">
        <title>Complete genome sequence of Robiginitalea biformata HTCC2501.</title>
        <authorList>
            <person name="Oh H.M."/>
            <person name="Giovannoni S.J."/>
            <person name="Lee K."/>
            <person name="Ferriera S."/>
            <person name="Johnson J."/>
            <person name="Cho J.C."/>
        </authorList>
    </citation>
    <scope>NUCLEOTIDE SEQUENCE [LARGE SCALE GENOMIC DNA]</scope>
    <source>
        <strain evidence="5">ATCC BAA-864 / HTCC2501 / KCTC 12146</strain>
    </source>
</reference>
<feature type="binding site" evidence="3">
    <location>
        <position position="375"/>
    </location>
    <ligand>
        <name>Mg(2+)</name>
        <dbReference type="ChEBI" id="CHEBI:18420"/>
        <label>1</label>
    </ligand>
</feature>
<feature type="binding site" evidence="3">
    <location>
        <position position="377"/>
    </location>
    <ligand>
        <name>Mg(2+)</name>
        <dbReference type="ChEBI" id="CHEBI:18420"/>
        <label>1</label>
    </ligand>
</feature>
<feature type="binding site" evidence="3">
    <location>
        <position position="109"/>
    </location>
    <ligand>
        <name>Mg(2+)</name>
        <dbReference type="ChEBI" id="CHEBI:18420"/>
        <label>1</label>
    </ligand>
</feature>
<evidence type="ECO:0000313" key="4">
    <source>
        <dbReference type="EMBL" id="EAR16987.1"/>
    </source>
</evidence>
<dbReference type="SUPFAM" id="SSF101478">
    <property type="entry name" value="ADP-ribosylglycohydrolase"/>
    <property type="match status" value="1"/>
</dbReference>
<organism evidence="4 5">
    <name type="scientific">Robiginitalea biformata (strain ATCC BAA-864 / DSM 15991 / KCTC 12146 / HTCC2501)</name>
    <dbReference type="NCBI Taxonomy" id="313596"/>
    <lineage>
        <taxon>Bacteria</taxon>
        <taxon>Pseudomonadati</taxon>
        <taxon>Bacteroidota</taxon>
        <taxon>Flavobacteriia</taxon>
        <taxon>Flavobacteriales</taxon>
        <taxon>Flavobacteriaceae</taxon>
        <taxon>Robiginitalea</taxon>
    </lineage>
</organism>
<dbReference type="Proteomes" id="UP000009049">
    <property type="component" value="Chromosome"/>
</dbReference>
<dbReference type="InterPro" id="IPR005502">
    <property type="entry name" value="Ribosyl_crysJ1"/>
</dbReference>
<evidence type="ECO:0000256" key="3">
    <source>
        <dbReference type="PIRSR" id="PIRSR605502-1"/>
    </source>
</evidence>
<evidence type="ECO:0008006" key="6">
    <source>
        <dbReference type="Google" id="ProtNLM"/>
    </source>
</evidence>
<dbReference type="EMBL" id="CP001712">
    <property type="protein sequence ID" value="EAR16987.1"/>
    <property type="molecule type" value="Genomic_DNA"/>
</dbReference>
<comment type="similarity">
    <text evidence="1">Belongs to the ADP-ribosylglycohydrolase family.</text>
</comment>
<dbReference type="eggNOG" id="COG1397">
    <property type="taxonomic scope" value="Bacteria"/>
</dbReference>
<dbReference type="PANTHER" id="PTHR16222">
    <property type="entry name" value="ADP-RIBOSYLGLYCOHYDROLASE"/>
    <property type="match status" value="1"/>
</dbReference>
<keyword evidence="2" id="KW-0378">Hydrolase</keyword>
<gene>
    <name evidence="4" type="ordered locus">RB2501_08795</name>
</gene>
<dbReference type="STRING" id="313596.RB2501_08795"/>
<dbReference type="InterPro" id="IPR050792">
    <property type="entry name" value="ADP-ribosylglycohydrolase"/>
</dbReference>
<feature type="binding site" evidence="3">
    <location>
        <position position="107"/>
    </location>
    <ligand>
        <name>Mg(2+)</name>
        <dbReference type="ChEBI" id="CHEBI:18420"/>
        <label>1</label>
    </ligand>
</feature>